<dbReference type="GO" id="GO:0005576">
    <property type="term" value="C:extracellular region"/>
    <property type="evidence" value="ECO:0007669"/>
    <property type="project" value="TreeGrafter"/>
</dbReference>
<dbReference type="InterPro" id="IPR007795">
    <property type="entry name" value="T7SS_EccB"/>
</dbReference>
<evidence type="ECO:0000256" key="1">
    <source>
        <dbReference type="ARBA" id="ARBA00004162"/>
    </source>
</evidence>
<evidence type="ECO:0000256" key="6">
    <source>
        <dbReference type="ARBA" id="ARBA00022801"/>
    </source>
</evidence>
<accession>A0A7W4YGZ7</accession>
<dbReference type="Pfam" id="PF05108">
    <property type="entry name" value="T7SS_ESX1_EccB"/>
    <property type="match status" value="1"/>
</dbReference>
<evidence type="ECO:0000256" key="10">
    <source>
        <dbReference type="SAM" id="Phobius"/>
    </source>
</evidence>
<evidence type="ECO:0000256" key="3">
    <source>
        <dbReference type="ARBA" id="ARBA00022475"/>
    </source>
</evidence>
<dbReference type="InterPro" id="IPR042485">
    <property type="entry name" value="T7SS_EccB_R3"/>
</dbReference>
<dbReference type="NCBIfam" id="TIGR03919">
    <property type="entry name" value="T7SS_EccB"/>
    <property type="match status" value="1"/>
</dbReference>
<dbReference type="PANTHER" id="PTHR40765">
    <property type="entry name" value="ESX-2 SECRETION SYSTEM ATPASE ECCB2"/>
    <property type="match status" value="1"/>
</dbReference>
<name>A0A7W4YGZ7_LEIAQ</name>
<keyword evidence="5" id="KW-0547">Nucleotide-binding</keyword>
<organism evidence="11 12">
    <name type="scientific">Leifsonia aquatica</name>
    <name type="common">Corynebacterium aquaticum</name>
    <dbReference type="NCBI Taxonomy" id="144185"/>
    <lineage>
        <taxon>Bacteria</taxon>
        <taxon>Bacillati</taxon>
        <taxon>Actinomycetota</taxon>
        <taxon>Actinomycetes</taxon>
        <taxon>Micrococcales</taxon>
        <taxon>Microbacteriaceae</taxon>
        <taxon>Leifsonia</taxon>
    </lineage>
</organism>
<keyword evidence="9 10" id="KW-0472">Membrane</keyword>
<protein>
    <submittedName>
        <fullName evidence="11">Type VII secretion protein EccB</fullName>
    </submittedName>
</protein>
<keyword evidence="6" id="KW-0378">Hydrolase</keyword>
<comment type="subcellular location">
    <subcellularLocation>
        <location evidence="1">Cell membrane</location>
        <topology evidence="1">Single-pass membrane protein</topology>
    </subcellularLocation>
</comment>
<dbReference type="Proteomes" id="UP000538196">
    <property type="component" value="Unassembled WGS sequence"/>
</dbReference>
<sequence>MASKTDLIEAQNFSRRRLLTAFVSGAPGGKELEPARPLRAVVIAVVLTAAVLLAGAFYGLIQPGLPQGWQNGRMVIAKDTGARYVSVKGVLHPVINTASARLLIPSSSFAVITTDSHALSGIKVSDPVGIVGAPDALPAADALVNTGWTACVTDDAGIATTIATRPAATATSRAVVVENGGDRWVVADGLRYRVDGENADAVLRAAGIDSLAPVRVSSDWLNLFSPGAPLEPLVITDAGTPVAGGALDDGPLLVGEVVHTSGSPAEQRFVVQPDGALATLSPLAWQLYQLGSGRTMTAVRDVSASAVASLHTAKAPAGGADWPADGFTSITSGDRACALLSADSGGTRTVLATAPSSRTATAGVTVQAGHGALVDAAGRGSGSAGMLTLVDATGTAFALPGADDETVKRLGYAPDDVGTIEQSWVALLKSGPELSTSAAGATSTASAG</sequence>
<dbReference type="EMBL" id="JACHVP010000001">
    <property type="protein sequence ID" value="MBB2965376.1"/>
    <property type="molecule type" value="Genomic_DNA"/>
</dbReference>
<evidence type="ECO:0000256" key="8">
    <source>
        <dbReference type="ARBA" id="ARBA00022989"/>
    </source>
</evidence>
<keyword evidence="3" id="KW-1003">Cell membrane</keyword>
<evidence type="ECO:0000256" key="4">
    <source>
        <dbReference type="ARBA" id="ARBA00022692"/>
    </source>
</evidence>
<evidence type="ECO:0000313" key="11">
    <source>
        <dbReference type="EMBL" id="MBB2965376.1"/>
    </source>
</evidence>
<dbReference type="Gene3D" id="3.30.2390.20">
    <property type="entry name" value="Type VII secretion system EccB, repeat 1 domain"/>
    <property type="match status" value="1"/>
</dbReference>
<dbReference type="GO" id="GO:0005524">
    <property type="term" value="F:ATP binding"/>
    <property type="evidence" value="ECO:0007669"/>
    <property type="project" value="UniProtKB-KW"/>
</dbReference>
<proteinExistence type="inferred from homology"/>
<dbReference type="PANTHER" id="PTHR40765:SF2">
    <property type="entry name" value="ESX-2 SECRETION SYSTEM ATPASE ECCB2"/>
    <property type="match status" value="1"/>
</dbReference>
<dbReference type="Gene3D" id="2.40.50.910">
    <property type="entry name" value="Type VII secretion system EccB, repeat 3 domain"/>
    <property type="match status" value="1"/>
</dbReference>
<dbReference type="AlphaFoldDB" id="A0A7W4YGZ7"/>
<keyword evidence="4 10" id="KW-0812">Transmembrane</keyword>
<evidence type="ECO:0000256" key="5">
    <source>
        <dbReference type="ARBA" id="ARBA00022741"/>
    </source>
</evidence>
<dbReference type="GO" id="GO:0016787">
    <property type="term" value="F:hydrolase activity"/>
    <property type="evidence" value="ECO:0007669"/>
    <property type="project" value="UniProtKB-KW"/>
</dbReference>
<dbReference type="RefSeq" id="WP_183428055.1">
    <property type="nucleotide sequence ID" value="NZ_JACHVP010000001.1"/>
</dbReference>
<keyword evidence="8 10" id="KW-1133">Transmembrane helix</keyword>
<keyword evidence="12" id="KW-1185">Reference proteome</keyword>
<comment type="similarity">
    <text evidence="2">Belongs to the EccB family.</text>
</comment>
<evidence type="ECO:0000256" key="9">
    <source>
        <dbReference type="ARBA" id="ARBA00023136"/>
    </source>
</evidence>
<dbReference type="GO" id="GO:0005886">
    <property type="term" value="C:plasma membrane"/>
    <property type="evidence" value="ECO:0007669"/>
    <property type="project" value="UniProtKB-SubCell"/>
</dbReference>
<keyword evidence="7" id="KW-0067">ATP-binding</keyword>
<comment type="caution">
    <text evidence="11">The sequence shown here is derived from an EMBL/GenBank/DDBJ whole genome shotgun (WGS) entry which is preliminary data.</text>
</comment>
<dbReference type="InterPro" id="IPR044857">
    <property type="entry name" value="T7SS_EccB_R1"/>
</dbReference>
<gene>
    <name evidence="11" type="ORF">FHX33_000108</name>
</gene>
<evidence type="ECO:0000313" key="12">
    <source>
        <dbReference type="Proteomes" id="UP000538196"/>
    </source>
</evidence>
<reference evidence="11 12" key="1">
    <citation type="submission" date="2020-08" db="EMBL/GenBank/DDBJ databases">
        <title>Sequencing the genomes of 1000 actinobacteria strains.</title>
        <authorList>
            <person name="Klenk H.-P."/>
        </authorList>
    </citation>
    <scope>NUCLEOTIDE SEQUENCE [LARGE SCALE GENOMIC DNA]</scope>
    <source>
        <strain evidence="11 12">DSM 20146</strain>
    </source>
</reference>
<evidence type="ECO:0000256" key="7">
    <source>
        <dbReference type="ARBA" id="ARBA00022840"/>
    </source>
</evidence>
<evidence type="ECO:0000256" key="2">
    <source>
        <dbReference type="ARBA" id="ARBA00008149"/>
    </source>
</evidence>
<feature type="transmembrane region" description="Helical" evidence="10">
    <location>
        <begin position="40"/>
        <end position="61"/>
    </location>
</feature>